<evidence type="ECO:0000256" key="1">
    <source>
        <dbReference type="ARBA" id="ARBA00004418"/>
    </source>
</evidence>
<dbReference type="GO" id="GO:0042121">
    <property type="term" value="P:alginic acid biosynthetic process"/>
    <property type="evidence" value="ECO:0007669"/>
    <property type="project" value="UniProtKB-UniPathway"/>
</dbReference>
<sequence length="339" mass="37080">MLLHALSPAMTTACVGVIGCLALLSTDLRPKGLSPIDGHYQRMVESEFEANAPFRDVSVHFWTAARLALFNQADTDVIIGEEDWLFTAEEFRRASSEVDLETELSRTIEQLSALGITLIPVIVPDKARIYEDMLPHARLYEIELRYGRLKTLLADYGFPVIDLEVALRDGRTSAETFMRTDTHWSPAGAEVAAKAIAAELSDMHGDTAAFETTTLQAVLFEGDLARFLETGPFATWIGPQPEAIAVPETTSTGGADLLFGDPTIPIALVGTSFSAREDFNFAGFLSQHTGLDVINLATIGEGPFAPMRSYLASETLKSSPPSIVIWELPERYISVRETP</sequence>
<reference evidence="8 9" key="1">
    <citation type="submission" date="2017-05" db="EMBL/GenBank/DDBJ databases">
        <authorList>
            <person name="Song R."/>
            <person name="Chenine A.L."/>
            <person name="Ruprecht R.M."/>
        </authorList>
    </citation>
    <scope>NUCLEOTIDE SEQUENCE [LARGE SCALE GENOMIC DNA]</scope>
    <source>
        <strain evidence="8 9">CECT 8899</strain>
    </source>
</reference>
<keyword evidence="3" id="KW-0808">Transferase</keyword>
<evidence type="ECO:0000313" key="8">
    <source>
        <dbReference type="EMBL" id="SMY07652.1"/>
    </source>
</evidence>
<dbReference type="InterPro" id="IPR031811">
    <property type="entry name" value="ALGX/ALGJ_SGNH-like"/>
</dbReference>
<keyword evidence="6" id="KW-0016">Alginate biosynthesis</keyword>
<dbReference type="Pfam" id="PF16822">
    <property type="entry name" value="ALGX"/>
    <property type="match status" value="1"/>
</dbReference>
<gene>
    <name evidence="8" type="primary">algX_1</name>
    <name evidence="8" type="ORF">LOM8899_01790</name>
</gene>
<dbReference type="InterPro" id="IPR036514">
    <property type="entry name" value="SGNH_hydro_sf"/>
</dbReference>
<feature type="domain" description="AlgX/AlgJ SGNH hydrolase-like" evidence="7">
    <location>
        <begin position="77"/>
        <end position="330"/>
    </location>
</feature>
<comment type="subcellular location">
    <subcellularLocation>
        <location evidence="1">Periplasm</location>
    </subcellularLocation>
</comment>
<dbReference type="GO" id="GO:0016788">
    <property type="term" value="F:hydrolase activity, acting on ester bonds"/>
    <property type="evidence" value="ECO:0007669"/>
    <property type="project" value="UniProtKB-ARBA"/>
</dbReference>
<evidence type="ECO:0000259" key="7">
    <source>
        <dbReference type="Pfam" id="PF16822"/>
    </source>
</evidence>
<dbReference type="Gene3D" id="3.40.50.1110">
    <property type="entry name" value="SGNH hydrolase"/>
    <property type="match status" value="1"/>
</dbReference>
<dbReference type="GO" id="GO:0042597">
    <property type="term" value="C:periplasmic space"/>
    <property type="evidence" value="ECO:0007669"/>
    <property type="project" value="UniProtKB-SubCell"/>
</dbReference>
<keyword evidence="5" id="KW-0574">Periplasm</keyword>
<dbReference type="Proteomes" id="UP000201613">
    <property type="component" value="Unassembled WGS sequence"/>
</dbReference>
<dbReference type="AlphaFoldDB" id="A0A238LDI9"/>
<evidence type="ECO:0000256" key="3">
    <source>
        <dbReference type="ARBA" id="ARBA00022679"/>
    </source>
</evidence>
<evidence type="ECO:0000256" key="4">
    <source>
        <dbReference type="ARBA" id="ARBA00022729"/>
    </source>
</evidence>
<keyword evidence="4" id="KW-0732">Signal</keyword>
<protein>
    <submittedName>
        <fullName evidence="8">Alginate biosynthesis protein AlgX</fullName>
    </submittedName>
</protein>
<dbReference type="EMBL" id="FXZK01000002">
    <property type="protein sequence ID" value="SMY07652.1"/>
    <property type="molecule type" value="Genomic_DNA"/>
</dbReference>
<evidence type="ECO:0000313" key="9">
    <source>
        <dbReference type="Proteomes" id="UP000201613"/>
    </source>
</evidence>
<evidence type="ECO:0000256" key="6">
    <source>
        <dbReference type="ARBA" id="ARBA00022841"/>
    </source>
</evidence>
<keyword evidence="9" id="KW-1185">Reference proteome</keyword>
<name>A0A238LDI9_9RHOB</name>
<dbReference type="SUPFAM" id="SSF52266">
    <property type="entry name" value="SGNH hydrolase"/>
    <property type="match status" value="1"/>
</dbReference>
<evidence type="ECO:0000256" key="5">
    <source>
        <dbReference type="ARBA" id="ARBA00022764"/>
    </source>
</evidence>
<comment type="pathway">
    <text evidence="2">Glycan biosynthesis; alginate biosynthesis.</text>
</comment>
<evidence type="ECO:0000256" key="2">
    <source>
        <dbReference type="ARBA" id="ARBA00005182"/>
    </source>
</evidence>
<accession>A0A238LDI9</accession>
<dbReference type="GO" id="GO:0016740">
    <property type="term" value="F:transferase activity"/>
    <property type="evidence" value="ECO:0007669"/>
    <property type="project" value="UniProtKB-KW"/>
</dbReference>
<dbReference type="UniPathway" id="UPA00286"/>
<dbReference type="OrthoDB" id="9760774at2"/>
<organism evidence="8 9">
    <name type="scientific">Flavimaricola marinus</name>
    <dbReference type="NCBI Taxonomy" id="1819565"/>
    <lineage>
        <taxon>Bacteria</taxon>
        <taxon>Pseudomonadati</taxon>
        <taxon>Pseudomonadota</taxon>
        <taxon>Alphaproteobacteria</taxon>
        <taxon>Rhodobacterales</taxon>
        <taxon>Paracoccaceae</taxon>
        <taxon>Flavimaricola</taxon>
    </lineage>
</organism>
<proteinExistence type="predicted"/>